<evidence type="ECO:0000256" key="8">
    <source>
        <dbReference type="ARBA" id="ARBA00022842"/>
    </source>
</evidence>
<dbReference type="SUPFAM" id="SSF143631">
    <property type="entry name" value="ApbE-like"/>
    <property type="match status" value="1"/>
</dbReference>
<dbReference type="PANTHER" id="PTHR30040:SF2">
    <property type="entry name" value="FAD:PROTEIN FMN TRANSFERASE"/>
    <property type="match status" value="1"/>
</dbReference>
<evidence type="ECO:0000256" key="10">
    <source>
        <dbReference type="ARBA" id="ARBA00048540"/>
    </source>
</evidence>
<keyword evidence="4" id="KW-0285">Flavoprotein</keyword>
<dbReference type="EMBL" id="CP155447">
    <property type="protein sequence ID" value="XBH07547.1"/>
    <property type="molecule type" value="Genomic_DNA"/>
</dbReference>
<dbReference type="GO" id="GO:0046872">
    <property type="term" value="F:metal ion binding"/>
    <property type="evidence" value="ECO:0007669"/>
    <property type="project" value="UniProtKB-KW"/>
</dbReference>
<keyword evidence="7" id="KW-0274">FAD</keyword>
<evidence type="ECO:0000256" key="1">
    <source>
        <dbReference type="ARBA" id="ARBA00001946"/>
    </source>
</evidence>
<evidence type="ECO:0000256" key="3">
    <source>
        <dbReference type="ARBA" id="ARBA00016337"/>
    </source>
</evidence>
<sequence>MIHGSLIGLPALVVWGSLLFLFSPATAKEFTTYHENVLGTSLELRTNTDTAEGAIWAEKRILGEIDRLSAIFSGYDANSEFNRWQATPNVAMKVSPELFAVLQACDEWATRTEGAFDPRVEALTRLWSRCAKQNRIPTADELSATKLLMSRPAWRLDVRTRTAERLSDCPLSLNAIAKGYIVESACNIALDQGRGIRGILLNIGGDLRVCGELAQSIVIVDPTSDSENAEPLSQVKVQARAVATSGNSQRGYRIGDRWYSHIFDPRTGLPVENITSATVIASRADTADALATIFNVLPVAESLRLAKSLSDVDCLLVERDGRTFRSNSWPDSVRPAAPHSALADAKPVTASAAGVPTKQDGEKKADSVRQWNEEFELLVAFEIQRPEGASGRYRRPYVAVWVEDKEGASVRTLILWAQKNARSQWVPDLRRWYRGDQARRLVDEFDLRKTLSRATRPPGKYDAIWDGKDDHGRQLPAGEYTVNLEAAREHGTYQSIRKRVTFADQPFVEDLNGNVEIKSATLTYRRKGQVR</sequence>
<evidence type="ECO:0000256" key="5">
    <source>
        <dbReference type="ARBA" id="ARBA00022679"/>
    </source>
</evidence>
<dbReference type="Pfam" id="PF10029">
    <property type="entry name" value="DUF2271"/>
    <property type="match status" value="1"/>
</dbReference>
<evidence type="ECO:0000313" key="12">
    <source>
        <dbReference type="EMBL" id="XBH07547.1"/>
    </source>
</evidence>
<proteinExistence type="predicted"/>
<evidence type="ECO:0000256" key="7">
    <source>
        <dbReference type="ARBA" id="ARBA00022827"/>
    </source>
</evidence>
<comment type="catalytic activity">
    <reaction evidence="10">
        <text>L-threonyl-[protein] + FAD = FMN-L-threonyl-[protein] + AMP + H(+)</text>
        <dbReference type="Rhea" id="RHEA:36847"/>
        <dbReference type="Rhea" id="RHEA-COMP:11060"/>
        <dbReference type="Rhea" id="RHEA-COMP:11061"/>
        <dbReference type="ChEBI" id="CHEBI:15378"/>
        <dbReference type="ChEBI" id="CHEBI:30013"/>
        <dbReference type="ChEBI" id="CHEBI:57692"/>
        <dbReference type="ChEBI" id="CHEBI:74257"/>
        <dbReference type="ChEBI" id="CHEBI:456215"/>
        <dbReference type="EC" id="2.7.1.180"/>
    </reaction>
</comment>
<dbReference type="PANTHER" id="PTHR30040">
    <property type="entry name" value="THIAMINE BIOSYNTHESIS LIPOPROTEIN APBE"/>
    <property type="match status" value="1"/>
</dbReference>
<dbReference type="AlphaFoldDB" id="A0AAU7CRJ9"/>
<evidence type="ECO:0000256" key="2">
    <source>
        <dbReference type="ARBA" id="ARBA00011955"/>
    </source>
</evidence>
<reference evidence="12" key="1">
    <citation type="submission" date="2024-05" db="EMBL/GenBank/DDBJ databases">
        <title>Planctomycetes of the genus Singulisphaera possess chitinolytic capabilities.</title>
        <authorList>
            <person name="Ivanova A."/>
        </authorList>
    </citation>
    <scope>NUCLEOTIDE SEQUENCE</scope>
    <source>
        <strain evidence="12">Ch08T</strain>
    </source>
</reference>
<dbReference type="RefSeq" id="WP_406700384.1">
    <property type="nucleotide sequence ID" value="NZ_CP155447.1"/>
</dbReference>
<dbReference type="Gene3D" id="2.60.40.4070">
    <property type="match status" value="1"/>
</dbReference>
<dbReference type="InterPro" id="IPR003374">
    <property type="entry name" value="ApbE-like_sf"/>
</dbReference>
<name>A0AAU7CRJ9_9BACT</name>
<protein>
    <recommendedName>
        <fullName evidence="3">FAD:protein FMN transferase</fullName>
        <ecNumber evidence="2">2.7.1.180</ecNumber>
    </recommendedName>
    <alternativeName>
        <fullName evidence="9">Flavin transferase</fullName>
    </alternativeName>
</protein>
<keyword evidence="5" id="KW-0808">Transferase</keyword>
<evidence type="ECO:0000256" key="11">
    <source>
        <dbReference type="SAM" id="MobiDB-lite"/>
    </source>
</evidence>
<dbReference type="EC" id="2.7.1.180" evidence="2"/>
<dbReference type="Pfam" id="PF02424">
    <property type="entry name" value="ApbE"/>
    <property type="match status" value="1"/>
</dbReference>
<gene>
    <name evidence="12" type="ORF">V5E97_16365</name>
</gene>
<evidence type="ECO:0000256" key="9">
    <source>
        <dbReference type="ARBA" id="ARBA00031306"/>
    </source>
</evidence>
<keyword evidence="8" id="KW-0460">Magnesium</keyword>
<evidence type="ECO:0000256" key="6">
    <source>
        <dbReference type="ARBA" id="ARBA00022723"/>
    </source>
</evidence>
<comment type="cofactor">
    <cofactor evidence="1">
        <name>Mg(2+)</name>
        <dbReference type="ChEBI" id="CHEBI:18420"/>
    </cofactor>
</comment>
<feature type="region of interest" description="Disordered" evidence="11">
    <location>
        <begin position="328"/>
        <end position="365"/>
    </location>
</feature>
<dbReference type="InterPro" id="IPR024932">
    <property type="entry name" value="ApbE"/>
</dbReference>
<dbReference type="InterPro" id="IPR014469">
    <property type="entry name" value="DUF2271"/>
</dbReference>
<accession>A0AAU7CRJ9</accession>
<evidence type="ECO:0000256" key="4">
    <source>
        <dbReference type="ARBA" id="ARBA00022630"/>
    </source>
</evidence>
<dbReference type="Gene3D" id="3.10.520.10">
    <property type="entry name" value="ApbE-like domains"/>
    <property type="match status" value="1"/>
</dbReference>
<organism evidence="12">
    <name type="scientific">Singulisphaera sp. Ch08</name>
    <dbReference type="NCBI Taxonomy" id="3120278"/>
    <lineage>
        <taxon>Bacteria</taxon>
        <taxon>Pseudomonadati</taxon>
        <taxon>Planctomycetota</taxon>
        <taxon>Planctomycetia</taxon>
        <taxon>Isosphaerales</taxon>
        <taxon>Isosphaeraceae</taxon>
        <taxon>Singulisphaera</taxon>
    </lineage>
</organism>
<dbReference type="GO" id="GO:0016740">
    <property type="term" value="F:transferase activity"/>
    <property type="evidence" value="ECO:0007669"/>
    <property type="project" value="UniProtKB-KW"/>
</dbReference>
<keyword evidence="6" id="KW-0479">Metal-binding</keyword>